<dbReference type="Proteomes" id="UP000327439">
    <property type="component" value="Chromosome D08"/>
</dbReference>
<dbReference type="Pfam" id="PF13664">
    <property type="entry name" value="DUF4149"/>
    <property type="match status" value="1"/>
</dbReference>
<dbReference type="InterPro" id="IPR025423">
    <property type="entry name" value="TMEM205-like"/>
</dbReference>
<dbReference type="InterPro" id="IPR053009">
    <property type="entry name" value="Xanthocillin_Biosynth-Assoc"/>
</dbReference>
<name>A0A5J5QEP4_GOSBA</name>
<evidence type="ECO:0000256" key="3">
    <source>
        <dbReference type="ARBA" id="ARBA00022989"/>
    </source>
</evidence>
<dbReference type="PANTHER" id="PTHR23241:SF102">
    <property type="entry name" value="LD23009P"/>
    <property type="match status" value="1"/>
</dbReference>
<evidence type="ECO:0000313" key="8">
    <source>
        <dbReference type="Proteomes" id="UP000327439"/>
    </source>
</evidence>
<comment type="subcellular location">
    <subcellularLocation>
        <location evidence="1">Membrane</location>
    </subcellularLocation>
</comment>
<evidence type="ECO:0000256" key="5">
    <source>
        <dbReference type="SAM" id="Phobius"/>
    </source>
</evidence>
<evidence type="ECO:0000256" key="4">
    <source>
        <dbReference type="ARBA" id="ARBA00023136"/>
    </source>
</evidence>
<organism evidence="7 8">
    <name type="scientific">Gossypium barbadense</name>
    <name type="common">Sea Island cotton</name>
    <name type="synonym">Hibiscus barbadensis</name>
    <dbReference type="NCBI Taxonomy" id="3634"/>
    <lineage>
        <taxon>Eukaryota</taxon>
        <taxon>Viridiplantae</taxon>
        <taxon>Streptophyta</taxon>
        <taxon>Embryophyta</taxon>
        <taxon>Tracheophyta</taxon>
        <taxon>Spermatophyta</taxon>
        <taxon>Magnoliopsida</taxon>
        <taxon>eudicotyledons</taxon>
        <taxon>Gunneridae</taxon>
        <taxon>Pentapetalae</taxon>
        <taxon>rosids</taxon>
        <taxon>malvids</taxon>
        <taxon>Malvales</taxon>
        <taxon>Malvaceae</taxon>
        <taxon>Malvoideae</taxon>
        <taxon>Gossypium</taxon>
    </lineage>
</organism>
<dbReference type="OrthoDB" id="1641132at2759"/>
<reference evidence="8" key="1">
    <citation type="journal article" date="2020" name="Nat. Genet.">
        <title>Genomic diversifications of five Gossypium allopolyploid species and their impact on cotton improvement.</title>
        <authorList>
            <person name="Chen Z.J."/>
            <person name="Sreedasyam A."/>
            <person name="Ando A."/>
            <person name="Song Q."/>
            <person name="De Santiago L.M."/>
            <person name="Hulse-Kemp A.M."/>
            <person name="Ding M."/>
            <person name="Ye W."/>
            <person name="Kirkbride R.C."/>
            <person name="Jenkins J."/>
            <person name="Plott C."/>
            <person name="Lovell J."/>
            <person name="Lin Y.M."/>
            <person name="Vaughn R."/>
            <person name="Liu B."/>
            <person name="Simpson S."/>
            <person name="Scheffler B.E."/>
            <person name="Wen L."/>
            <person name="Saski C.A."/>
            <person name="Grover C.E."/>
            <person name="Hu G."/>
            <person name="Conover J.L."/>
            <person name="Carlson J.W."/>
            <person name="Shu S."/>
            <person name="Boston L.B."/>
            <person name="Williams M."/>
            <person name="Peterson D.G."/>
            <person name="McGee K."/>
            <person name="Jones D.C."/>
            <person name="Wendel J.F."/>
            <person name="Stelly D.M."/>
            <person name="Grimwood J."/>
            <person name="Schmutz J."/>
        </authorList>
    </citation>
    <scope>NUCLEOTIDE SEQUENCE [LARGE SCALE GENOMIC DNA]</scope>
    <source>
        <strain evidence="8">cv. 3-79</strain>
    </source>
</reference>
<proteinExistence type="predicted"/>
<dbReference type="GO" id="GO:0016020">
    <property type="term" value="C:membrane"/>
    <property type="evidence" value="ECO:0007669"/>
    <property type="project" value="UniProtKB-SubCell"/>
</dbReference>
<gene>
    <name evidence="7" type="ORF">ES319_D08G149700v1</name>
</gene>
<evidence type="ECO:0000256" key="1">
    <source>
        <dbReference type="ARBA" id="ARBA00004370"/>
    </source>
</evidence>
<keyword evidence="8" id="KW-1185">Reference proteome</keyword>
<accession>A0A5J5QEP4</accession>
<protein>
    <recommendedName>
        <fullName evidence="6">TMEM205-like domain-containing protein</fullName>
    </recommendedName>
</protein>
<keyword evidence="4 5" id="KW-0472">Membrane</keyword>
<dbReference type="AlphaFoldDB" id="A0A5J5QEP4"/>
<feature type="transmembrane region" description="Helical" evidence="5">
    <location>
        <begin position="42"/>
        <end position="68"/>
    </location>
</feature>
<keyword evidence="2 5" id="KW-0812">Transmembrane</keyword>
<feature type="domain" description="TMEM205-like" evidence="6">
    <location>
        <begin position="47"/>
        <end position="86"/>
    </location>
</feature>
<evidence type="ECO:0000259" key="6">
    <source>
        <dbReference type="Pfam" id="PF13664"/>
    </source>
</evidence>
<dbReference type="PANTHER" id="PTHR23241">
    <property type="entry name" value="LATE EMBRYOGENESIS ABUNDANT PLANTS LEA-RELATED"/>
    <property type="match status" value="1"/>
</dbReference>
<evidence type="ECO:0000256" key="2">
    <source>
        <dbReference type="ARBA" id="ARBA00022692"/>
    </source>
</evidence>
<sequence length="117" mass="12926">MAWLTRFLTAVAFLAVGVIFSPETFGSISDGSISPILSTSIKLAHLLCFATAWGTALWVTFIGGILMFKYLPRHQFGNLQSKITKLNGGGVWLYASVEVGDHYREVPAWLFSLCFCF</sequence>
<evidence type="ECO:0000313" key="7">
    <source>
        <dbReference type="EMBL" id="KAB2017255.1"/>
    </source>
</evidence>
<dbReference type="EMBL" id="CM018222">
    <property type="protein sequence ID" value="KAB2017255.1"/>
    <property type="molecule type" value="Genomic_DNA"/>
</dbReference>
<keyword evidence="3 5" id="KW-1133">Transmembrane helix</keyword>